<dbReference type="RefSeq" id="WP_211329404.1">
    <property type="nucleotide sequence ID" value="NZ_QICA01000045.1"/>
</dbReference>
<dbReference type="Proteomes" id="UP000278327">
    <property type="component" value="Unassembled WGS sequence"/>
</dbReference>
<accession>A0A3N0AL96</accession>
<comment type="caution">
    <text evidence="2">The sequence shown here is derived from an EMBL/GenBank/DDBJ whole genome shotgun (WGS) entry which is preliminary data.</text>
</comment>
<proteinExistence type="predicted"/>
<protein>
    <submittedName>
        <fullName evidence="2">Uncharacterized protein</fullName>
    </submittedName>
</protein>
<keyword evidence="3" id="KW-1185">Reference proteome</keyword>
<name>A0A3N0AL96_9ACTN</name>
<evidence type="ECO:0000313" key="2">
    <source>
        <dbReference type="EMBL" id="RNL35023.1"/>
    </source>
</evidence>
<dbReference type="AlphaFoldDB" id="A0A3N0AL96"/>
<feature type="non-terminal residue" evidence="2">
    <location>
        <position position="115"/>
    </location>
</feature>
<feature type="compositionally biased region" description="Low complexity" evidence="1">
    <location>
        <begin position="95"/>
        <end position="115"/>
    </location>
</feature>
<evidence type="ECO:0000256" key="1">
    <source>
        <dbReference type="SAM" id="MobiDB-lite"/>
    </source>
</evidence>
<dbReference type="EMBL" id="QICA01000045">
    <property type="protein sequence ID" value="RNL35023.1"/>
    <property type="molecule type" value="Genomic_DNA"/>
</dbReference>
<evidence type="ECO:0000313" key="3">
    <source>
        <dbReference type="Proteomes" id="UP000278327"/>
    </source>
</evidence>
<feature type="region of interest" description="Disordered" evidence="1">
    <location>
        <begin position="49"/>
        <end position="115"/>
    </location>
</feature>
<organism evidence="2 3">
    <name type="scientific">Adlercreutzia equolifaciens subsp. celatus DSM 18785</name>
    <dbReference type="NCBI Taxonomy" id="1121021"/>
    <lineage>
        <taxon>Bacteria</taxon>
        <taxon>Bacillati</taxon>
        <taxon>Actinomycetota</taxon>
        <taxon>Coriobacteriia</taxon>
        <taxon>Eggerthellales</taxon>
        <taxon>Eggerthellaceae</taxon>
        <taxon>Adlercreutzia</taxon>
    </lineage>
</organism>
<sequence length="115" mass="11386">MSRLDDATPKSGSTRYGKMGQKVLCCLMAFLLSFSLLGDGLAAYADELRGGEGASESRVAEGEKPPAADGREELSPEPADAAEELGGAAGDSAEEGPAAAEPSASGGPGAAARDG</sequence>
<feature type="compositionally biased region" description="Basic and acidic residues" evidence="1">
    <location>
        <begin position="58"/>
        <end position="74"/>
    </location>
</feature>
<reference evidence="2 3" key="1">
    <citation type="journal article" date="2019" name="Microbiol. Resour. Announc.">
        <title>Draft Genome Sequences of Type Strains of Gordonibacter faecihominis, Paraeggerthella hongkongensis, Parvibacter caecicola,Slackia equolifaciens, Slackia faecicanis, and Slackia isoflavoniconvertens.</title>
        <authorList>
            <person name="Danylec N."/>
            <person name="Stoll D.A."/>
            <person name="Dotsch A."/>
            <person name="Huch M."/>
        </authorList>
    </citation>
    <scope>NUCLEOTIDE SEQUENCE [LARGE SCALE GENOMIC DNA]</scope>
    <source>
        <strain evidence="2 3">DSM 18785</strain>
    </source>
</reference>
<gene>
    <name evidence="2" type="ORF">DMP10_12180</name>
</gene>